<proteinExistence type="predicted"/>
<protein>
    <submittedName>
        <fullName evidence="1">Uncharacterized protein</fullName>
    </submittedName>
</protein>
<evidence type="ECO:0000313" key="1">
    <source>
        <dbReference type="EMBL" id="CAH8354330.1"/>
    </source>
</evidence>
<comment type="caution">
    <text evidence="1">The sequence shown here is derived from an EMBL/GenBank/DDBJ whole genome shotgun (WGS) entry which is preliminary data.</text>
</comment>
<dbReference type="Proteomes" id="UP001642260">
    <property type="component" value="Unassembled WGS sequence"/>
</dbReference>
<accession>A0ABC8K7T6</accession>
<sequence length="74" mass="8112">MAAISYDLFSVETRIFVQAAASDKVCGNDCKGSETTQECVTHCLELRYKMAKCEPYGDGSSRSRCCCSVPFLSL</sequence>
<keyword evidence="2" id="KW-1185">Reference proteome</keyword>
<gene>
    <name evidence="1" type="ORF">ERUC_LOCUS20085</name>
</gene>
<dbReference type="EMBL" id="CAKOAT010191821">
    <property type="protein sequence ID" value="CAH8354330.1"/>
    <property type="molecule type" value="Genomic_DNA"/>
</dbReference>
<dbReference type="AlphaFoldDB" id="A0ABC8K7T6"/>
<evidence type="ECO:0000313" key="2">
    <source>
        <dbReference type="Proteomes" id="UP001642260"/>
    </source>
</evidence>
<reference evidence="1 2" key="1">
    <citation type="submission" date="2022-03" db="EMBL/GenBank/DDBJ databases">
        <authorList>
            <person name="Macdonald S."/>
            <person name="Ahmed S."/>
            <person name="Newling K."/>
        </authorList>
    </citation>
    <scope>NUCLEOTIDE SEQUENCE [LARGE SCALE GENOMIC DNA]</scope>
</reference>
<organism evidence="1 2">
    <name type="scientific">Eruca vesicaria subsp. sativa</name>
    <name type="common">Garden rocket</name>
    <name type="synonym">Eruca sativa</name>
    <dbReference type="NCBI Taxonomy" id="29727"/>
    <lineage>
        <taxon>Eukaryota</taxon>
        <taxon>Viridiplantae</taxon>
        <taxon>Streptophyta</taxon>
        <taxon>Embryophyta</taxon>
        <taxon>Tracheophyta</taxon>
        <taxon>Spermatophyta</taxon>
        <taxon>Magnoliopsida</taxon>
        <taxon>eudicotyledons</taxon>
        <taxon>Gunneridae</taxon>
        <taxon>Pentapetalae</taxon>
        <taxon>rosids</taxon>
        <taxon>malvids</taxon>
        <taxon>Brassicales</taxon>
        <taxon>Brassicaceae</taxon>
        <taxon>Brassiceae</taxon>
        <taxon>Eruca</taxon>
    </lineage>
</organism>
<name>A0ABC8K7T6_ERUVS</name>